<dbReference type="STRING" id="1123309.GCA_000377005_00448"/>
<accession>A0A3P1V867</accession>
<evidence type="ECO:0008006" key="5">
    <source>
        <dbReference type="Google" id="ProtNLM"/>
    </source>
</evidence>
<evidence type="ECO:0000256" key="1">
    <source>
        <dbReference type="SAM" id="MobiDB-lite"/>
    </source>
</evidence>
<dbReference type="InterPro" id="IPR047665">
    <property type="entry name" value="ComGG_streptococcus-type"/>
</dbReference>
<dbReference type="NCBIfam" id="NF041014">
    <property type="entry name" value="pilin_ComGG_2"/>
    <property type="match status" value="1"/>
</dbReference>
<evidence type="ECO:0000313" key="3">
    <source>
        <dbReference type="EMBL" id="RRD29867.1"/>
    </source>
</evidence>
<evidence type="ECO:0000256" key="2">
    <source>
        <dbReference type="SAM" id="Phobius"/>
    </source>
</evidence>
<evidence type="ECO:0000313" key="4">
    <source>
        <dbReference type="Proteomes" id="UP000281771"/>
    </source>
</evidence>
<keyword evidence="2" id="KW-1133">Transmembrane helix</keyword>
<gene>
    <name evidence="3" type="ORF">EII38_09100</name>
</gene>
<reference evidence="3 4" key="1">
    <citation type="submission" date="2018-11" db="EMBL/GenBank/DDBJ databases">
        <title>Genomes From Bacteria Associated with the Canine Oral Cavity: a Test Case for Automated Genome-Based Taxonomic Assignment.</title>
        <authorList>
            <person name="Coil D.A."/>
            <person name="Jospin G."/>
            <person name="Darling A.E."/>
            <person name="Wallis C."/>
            <person name="Davis I.J."/>
            <person name="Harris S."/>
            <person name="Eisen J.A."/>
            <person name="Holcombe L.J."/>
            <person name="O'Flynn C."/>
        </authorList>
    </citation>
    <scope>NUCLEOTIDE SEQUENCE [LARGE SCALE GENOMIC DNA]</scope>
    <source>
        <strain evidence="3 4">OH4621_COT-116</strain>
    </source>
</reference>
<keyword evidence="4" id="KW-1185">Reference proteome</keyword>
<comment type="caution">
    <text evidence="3">The sequence shown here is derived from an EMBL/GenBank/DDBJ whole genome shotgun (WGS) entry which is preliminary data.</text>
</comment>
<dbReference type="EMBL" id="RQZA01000011">
    <property type="protein sequence ID" value="RRD29867.1"/>
    <property type="molecule type" value="Genomic_DNA"/>
</dbReference>
<dbReference type="RefSeq" id="WP_124777852.1">
    <property type="nucleotide sequence ID" value="NZ_RQZA01000011.1"/>
</dbReference>
<protein>
    <recommendedName>
        <fullName evidence="5">Competence protein ComGG</fullName>
    </recommendedName>
</protein>
<feature type="compositionally biased region" description="Basic and acidic residues" evidence="1">
    <location>
        <begin position="75"/>
        <end position="90"/>
    </location>
</feature>
<dbReference type="Proteomes" id="UP000281771">
    <property type="component" value="Unassembled WGS sequence"/>
</dbReference>
<proteinExistence type="predicted"/>
<feature type="region of interest" description="Disordered" evidence="1">
    <location>
        <begin position="63"/>
        <end position="99"/>
    </location>
</feature>
<sequence>MIFRKNVRAGTLLYALLMMGIFALLLQFYIQSQLAAGYAWQAKKLEGQAYFMAQIVRNDYLKTREDGQENSPSAENKEGEKQDDQIKETDSNAQTTTSGHVAFTAGQADYEIKDQHLLIHIQLKSGQTYVYQFSIPSQN</sequence>
<name>A0A3P1V867_9STRE</name>
<keyword evidence="2" id="KW-0472">Membrane</keyword>
<feature type="transmembrane region" description="Helical" evidence="2">
    <location>
        <begin position="12"/>
        <end position="30"/>
    </location>
</feature>
<dbReference type="AlphaFoldDB" id="A0A3P1V867"/>
<keyword evidence="2" id="KW-0812">Transmembrane</keyword>
<organism evidence="3 4">
    <name type="scientific">Streptococcus minor</name>
    <dbReference type="NCBI Taxonomy" id="229549"/>
    <lineage>
        <taxon>Bacteria</taxon>
        <taxon>Bacillati</taxon>
        <taxon>Bacillota</taxon>
        <taxon>Bacilli</taxon>
        <taxon>Lactobacillales</taxon>
        <taxon>Streptococcaceae</taxon>
        <taxon>Streptococcus</taxon>
    </lineage>
</organism>